<name>A0A059F1Q8_9MICR</name>
<reference evidence="1 2" key="2">
    <citation type="submission" date="2014-03" db="EMBL/GenBank/DDBJ databases">
        <title>The Genome Sequence of Anncaliia algerae insect isolate PRA339.</title>
        <authorList>
            <consortium name="The Broad Institute Genome Sequencing Platform"/>
            <consortium name="The Broad Institute Genome Sequencing Center for Infectious Disease"/>
            <person name="Cuomo C."/>
            <person name="Becnel J."/>
            <person name="Sanscrainte N."/>
            <person name="Walker B."/>
            <person name="Young S.K."/>
            <person name="Zeng Q."/>
            <person name="Gargeya S."/>
            <person name="Fitzgerald M."/>
            <person name="Haas B."/>
            <person name="Abouelleil A."/>
            <person name="Alvarado L."/>
            <person name="Arachchi H.M."/>
            <person name="Berlin A.M."/>
            <person name="Chapman S.B."/>
            <person name="Dewar J."/>
            <person name="Goldberg J."/>
            <person name="Griggs A."/>
            <person name="Gujja S."/>
            <person name="Hansen M."/>
            <person name="Howarth C."/>
            <person name="Imamovic A."/>
            <person name="Larimer J."/>
            <person name="McCowan C."/>
            <person name="Murphy C."/>
            <person name="Neiman D."/>
            <person name="Pearson M."/>
            <person name="Priest M."/>
            <person name="Roberts A."/>
            <person name="Saif S."/>
            <person name="Shea T."/>
            <person name="Sisk P."/>
            <person name="Sykes S."/>
            <person name="Wortman J."/>
            <person name="Nusbaum C."/>
            <person name="Birren B."/>
        </authorList>
    </citation>
    <scope>NUCLEOTIDE SEQUENCE [LARGE SCALE GENOMIC DNA]</scope>
    <source>
        <strain evidence="1 2">PRA339</strain>
    </source>
</reference>
<evidence type="ECO:0000313" key="2">
    <source>
        <dbReference type="Proteomes" id="UP000030655"/>
    </source>
</evidence>
<reference evidence="2" key="1">
    <citation type="submission" date="2013-02" db="EMBL/GenBank/DDBJ databases">
        <authorList>
            <consortium name="The Broad Institute Genome Sequencing Platform"/>
            <person name="Cuomo C."/>
            <person name="Becnel J."/>
            <person name="Sanscrainte N."/>
            <person name="Walker B."/>
            <person name="Young S.K."/>
            <person name="Zeng Q."/>
            <person name="Gargeya S."/>
            <person name="Fitzgerald M."/>
            <person name="Haas B."/>
            <person name="Abouelleil A."/>
            <person name="Alvarado L."/>
            <person name="Arachchi H.M."/>
            <person name="Berlin A.M."/>
            <person name="Chapman S.B."/>
            <person name="Dewar J."/>
            <person name="Goldberg J."/>
            <person name="Griggs A."/>
            <person name="Gujja S."/>
            <person name="Hansen M."/>
            <person name="Howarth C."/>
            <person name="Imamovic A."/>
            <person name="Larimer J."/>
            <person name="McCowan C."/>
            <person name="Murphy C."/>
            <person name="Neiman D."/>
            <person name="Pearson M."/>
            <person name="Priest M."/>
            <person name="Roberts A."/>
            <person name="Saif S."/>
            <person name="Shea T."/>
            <person name="Sisk P."/>
            <person name="Sykes S."/>
            <person name="Wortman J."/>
            <person name="Nusbaum C."/>
            <person name="Birren B."/>
        </authorList>
    </citation>
    <scope>NUCLEOTIDE SEQUENCE [LARGE SCALE GENOMIC DNA]</scope>
    <source>
        <strain evidence="2">PRA339</strain>
    </source>
</reference>
<dbReference type="VEuPathDB" id="MicrosporidiaDB:H312_01657"/>
<sequence>MFLFFIANIWATDMMEYLYESPAYKKLLLWSESFSEEPCNIEKYEFFLKKFNEAKIEEKGQESSNPASHGKHQDVSNLMYKSYKECFRSDSEVDCPSIDELYNTFERLYKLRFISKSEGKVSHEFFKKQLRTAFFGTRNGVDFVVEKKFLSILNDILDETEKDL</sequence>
<gene>
    <name evidence="1" type="ORF">H312_01657</name>
</gene>
<accession>A0A059F1Q8</accession>
<organism evidence="1 2">
    <name type="scientific">Anncaliia algerae PRA339</name>
    <dbReference type="NCBI Taxonomy" id="1288291"/>
    <lineage>
        <taxon>Eukaryota</taxon>
        <taxon>Fungi</taxon>
        <taxon>Fungi incertae sedis</taxon>
        <taxon>Microsporidia</taxon>
        <taxon>Tubulinosematoidea</taxon>
        <taxon>Tubulinosematidae</taxon>
        <taxon>Anncaliia</taxon>
    </lineage>
</organism>
<feature type="non-terminal residue" evidence="1">
    <location>
        <position position="164"/>
    </location>
</feature>
<dbReference type="OrthoDB" id="10304665at2759"/>
<evidence type="ECO:0000313" key="1">
    <source>
        <dbReference type="EMBL" id="KCZ80939.1"/>
    </source>
</evidence>
<dbReference type="Proteomes" id="UP000030655">
    <property type="component" value="Unassembled WGS sequence"/>
</dbReference>
<protein>
    <submittedName>
        <fullName evidence="1">Uncharacterized protein</fullName>
    </submittedName>
</protein>
<dbReference type="EMBL" id="KK365157">
    <property type="protein sequence ID" value="KCZ80939.1"/>
    <property type="molecule type" value="Genomic_DNA"/>
</dbReference>
<keyword evidence="2" id="KW-1185">Reference proteome</keyword>
<dbReference type="HOGENOM" id="CLU_1539633_0_0_1"/>
<proteinExistence type="predicted"/>
<dbReference type="AlphaFoldDB" id="A0A059F1Q8"/>